<feature type="domain" description="Glycoside hydrolase family 49 C-terminal" evidence="5">
    <location>
        <begin position="490"/>
        <end position="600"/>
    </location>
</feature>
<dbReference type="InterPro" id="IPR035953">
    <property type="entry name" value="Dextranase_N-ter"/>
</dbReference>
<feature type="chain" id="PRO_5009887486" description="Dextranase" evidence="4">
    <location>
        <begin position="20"/>
        <end position="601"/>
    </location>
</feature>
<organism evidence="7 8">
    <name type="scientific">Aspergillus wentii DTO 134E9</name>
    <dbReference type="NCBI Taxonomy" id="1073089"/>
    <lineage>
        <taxon>Eukaryota</taxon>
        <taxon>Fungi</taxon>
        <taxon>Dikarya</taxon>
        <taxon>Ascomycota</taxon>
        <taxon>Pezizomycotina</taxon>
        <taxon>Eurotiomycetes</taxon>
        <taxon>Eurotiomycetidae</taxon>
        <taxon>Eurotiales</taxon>
        <taxon>Aspergillaceae</taxon>
        <taxon>Aspergillus</taxon>
        <taxon>Aspergillus subgen. Cremei</taxon>
    </lineage>
</organism>
<dbReference type="InterPro" id="IPR012334">
    <property type="entry name" value="Pectin_lyas_fold"/>
</dbReference>
<dbReference type="InterPro" id="IPR041274">
    <property type="entry name" value="IPU_b_solenoid"/>
</dbReference>
<dbReference type="VEuPathDB" id="FungiDB:ASPWEDRAFT_39558"/>
<evidence type="ECO:0000313" key="7">
    <source>
        <dbReference type="EMBL" id="OJJ37816.1"/>
    </source>
</evidence>
<feature type="domain" description="Glycoside hydrolase family 49 N-terminal" evidence="6">
    <location>
        <begin position="30"/>
        <end position="222"/>
    </location>
</feature>
<gene>
    <name evidence="7" type="ORF">ASPWEDRAFT_39558</name>
</gene>
<dbReference type="AlphaFoldDB" id="A0A1L9RS69"/>
<sequence>MIIAAFLALCALPIGSVSGASVVPRQANSTANAHCGPDLCTWWHDTAEINTDSAVRPENVRQSRSYLVQVAAAGTNNFFDSFVYETIPRNGNGNVMRPGDSPTGNTFNGTDGISIEIEAGINMAWSHFEHTKNVDVKVSRRDGSPVDQRVTLRPTAIPYEVQHSNGSLIIRVPADPNGHRFSVEFDDDLFTYRSDGQGYTTHGEGDIVGVEPRNALLIFASPPLSEHLIPPMNGNDTKVMKPGPITVEDMQASPIVYFPPGVYYVNSDPIGKAHLKLDPNTYWVYLAPGAYVKGAVEYTTSRKDFYASGHGVLSGEIYVYQANADRNYFNIKDDVTSLHMWWHRTIQAGQTWHCTGPTTNAPPFNSMDLKDGAADREDISVEISDYKQVGAYFTQTDGPQMYTNGTVHDVFYHVNDDGIKTYHSGVNATRLTIWKVFNDPIIQMGWAPRDVHGISINTVYIIHTRYQWSDTYVPTSIIGASPSYLNKREVDASKSISVSLSNITCEGLCPALFRLTPLQNYVNFTVSGVSMPDGLIGGDLHIGDSIIATTPATTYPGSENLKMELHISDWTVQGEKVTADNAATLGQFYINETYTGQWSIS</sequence>
<dbReference type="Pfam" id="PF18841">
    <property type="entry name" value="B_solenoid_dext"/>
    <property type="match status" value="1"/>
</dbReference>
<dbReference type="GO" id="GO:0005576">
    <property type="term" value="C:extracellular region"/>
    <property type="evidence" value="ECO:0007669"/>
    <property type="project" value="UniProtKB-SubCell"/>
</dbReference>
<evidence type="ECO:0000259" key="6">
    <source>
        <dbReference type="Pfam" id="PF17433"/>
    </source>
</evidence>
<proteinExistence type="predicted"/>
<evidence type="ECO:0000256" key="2">
    <source>
        <dbReference type="ARBA" id="ARBA00022525"/>
    </source>
</evidence>
<evidence type="ECO:0000256" key="3">
    <source>
        <dbReference type="ARBA" id="ARBA00022729"/>
    </source>
</evidence>
<dbReference type="Pfam" id="PF17433">
    <property type="entry name" value="Glyco_hydro_49N"/>
    <property type="match status" value="1"/>
</dbReference>
<dbReference type="GeneID" id="63750965"/>
<dbReference type="GO" id="GO:0004553">
    <property type="term" value="F:hydrolase activity, hydrolyzing O-glycosyl compounds"/>
    <property type="evidence" value="ECO:0007669"/>
    <property type="project" value="InterPro"/>
</dbReference>
<comment type="subcellular location">
    <subcellularLocation>
        <location evidence="1">Secreted</location>
    </subcellularLocation>
</comment>
<name>A0A1L9RS69_ASPWE</name>
<keyword evidence="8" id="KW-1185">Reference proteome</keyword>
<protein>
    <recommendedName>
        <fullName evidence="9">Dextranase</fullName>
    </recommendedName>
</protein>
<dbReference type="Gene3D" id="2.160.20.10">
    <property type="entry name" value="Single-stranded right-handed beta-helix, Pectin lyase-like"/>
    <property type="match status" value="1"/>
</dbReference>
<dbReference type="STRING" id="1073089.A0A1L9RS69"/>
<keyword evidence="2" id="KW-0964">Secreted</keyword>
<dbReference type="Gene3D" id="2.60.350.10">
    <property type="entry name" value="Dextranase, N-terminal"/>
    <property type="match status" value="1"/>
</dbReference>
<dbReference type="InterPro" id="IPR005192">
    <property type="entry name" value="Glyco_hydro_49_C"/>
</dbReference>
<dbReference type="Pfam" id="PF03718">
    <property type="entry name" value="Glyco_hydro_49"/>
    <property type="match status" value="1"/>
</dbReference>
<accession>A0A1L9RS69</accession>
<dbReference type="SUPFAM" id="SSF51126">
    <property type="entry name" value="Pectin lyase-like"/>
    <property type="match status" value="1"/>
</dbReference>
<evidence type="ECO:0000313" key="8">
    <source>
        <dbReference type="Proteomes" id="UP000184383"/>
    </source>
</evidence>
<dbReference type="InterPro" id="IPR041402">
    <property type="entry name" value="B_solenoid_dext"/>
</dbReference>
<dbReference type="Pfam" id="PF18783">
    <property type="entry name" value="IPU_b_solenoid"/>
    <property type="match status" value="1"/>
</dbReference>
<keyword evidence="3 4" id="KW-0732">Signal</keyword>
<dbReference type="RefSeq" id="XP_040691492.1">
    <property type="nucleotide sequence ID" value="XM_040835117.1"/>
</dbReference>
<reference evidence="8" key="1">
    <citation type="journal article" date="2017" name="Genome Biol.">
        <title>Comparative genomics reveals high biological diversity and specific adaptations in the industrially and medically important fungal genus Aspergillus.</title>
        <authorList>
            <person name="de Vries R.P."/>
            <person name="Riley R."/>
            <person name="Wiebenga A."/>
            <person name="Aguilar-Osorio G."/>
            <person name="Amillis S."/>
            <person name="Uchima C.A."/>
            <person name="Anderluh G."/>
            <person name="Asadollahi M."/>
            <person name="Askin M."/>
            <person name="Barry K."/>
            <person name="Battaglia E."/>
            <person name="Bayram O."/>
            <person name="Benocci T."/>
            <person name="Braus-Stromeyer S.A."/>
            <person name="Caldana C."/>
            <person name="Canovas D."/>
            <person name="Cerqueira G.C."/>
            <person name="Chen F."/>
            <person name="Chen W."/>
            <person name="Choi C."/>
            <person name="Clum A."/>
            <person name="Dos Santos R.A."/>
            <person name="Damasio A.R."/>
            <person name="Diallinas G."/>
            <person name="Emri T."/>
            <person name="Fekete E."/>
            <person name="Flipphi M."/>
            <person name="Freyberg S."/>
            <person name="Gallo A."/>
            <person name="Gournas C."/>
            <person name="Habgood R."/>
            <person name="Hainaut M."/>
            <person name="Harispe M.L."/>
            <person name="Henrissat B."/>
            <person name="Hilden K.S."/>
            <person name="Hope R."/>
            <person name="Hossain A."/>
            <person name="Karabika E."/>
            <person name="Karaffa L."/>
            <person name="Karanyi Z."/>
            <person name="Krasevec N."/>
            <person name="Kuo A."/>
            <person name="Kusch H."/>
            <person name="LaButti K."/>
            <person name="Lagendijk E.L."/>
            <person name="Lapidus A."/>
            <person name="Levasseur A."/>
            <person name="Lindquist E."/>
            <person name="Lipzen A."/>
            <person name="Logrieco A.F."/>
            <person name="MacCabe A."/>
            <person name="Maekelae M.R."/>
            <person name="Malavazi I."/>
            <person name="Melin P."/>
            <person name="Meyer V."/>
            <person name="Mielnichuk N."/>
            <person name="Miskei M."/>
            <person name="Molnar A.P."/>
            <person name="Mule G."/>
            <person name="Ngan C.Y."/>
            <person name="Orejas M."/>
            <person name="Orosz E."/>
            <person name="Ouedraogo J.P."/>
            <person name="Overkamp K.M."/>
            <person name="Park H.-S."/>
            <person name="Perrone G."/>
            <person name="Piumi F."/>
            <person name="Punt P.J."/>
            <person name="Ram A.F."/>
            <person name="Ramon A."/>
            <person name="Rauscher S."/>
            <person name="Record E."/>
            <person name="Riano-Pachon D.M."/>
            <person name="Robert V."/>
            <person name="Roehrig J."/>
            <person name="Ruller R."/>
            <person name="Salamov A."/>
            <person name="Salih N.S."/>
            <person name="Samson R.A."/>
            <person name="Sandor E."/>
            <person name="Sanguinetti M."/>
            <person name="Schuetze T."/>
            <person name="Sepcic K."/>
            <person name="Shelest E."/>
            <person name="Sherlock G."/>
            <person name="Sophianopoulou V."/>
            <person name="Squina F.M."/>
            <person name="Sun H."/>
            <person name="Susca A."/>
            <person name="Todd R.B."/>
            <person name="Tsang A."/>
            <person name="Unkles S.E."/>
            <person name="van de Wiele N."/>
            <person name="van Rossen-Uffink D."/>
            <person name="Oliveira J.V."/>
            <person name="Vesth T.C."/>
            <person name="Visser J."/>
            <person name="Yu J.-H."/>
            <person name="Zhou M."/>
            <person name="Andersen M.R."/>
            <person name="Archer D.B."/>
            <person name="Baker S.E."/>
            <person name="Benoit I."/>
            <person name="Brakhage A.A."/>
            <person name="Braus G.H."/>
            <person name="Fischer R."/>
            <person name="Frisvad J.C."/>
            <person name="Goldman G.H."/>
            <person name="Houbraken J."/>
            <person name="Oakley B."/>
            <person name="Pocsi I."/>
            <person name="Scazzocchio C."/>
            <person name="Seiboth B."/>
            <person name="vanKuyk P.A."/>
            <person name="Wortman J."/>
            <person name="Dyer P.S."/>
            <person name="Grigoriev I.V."/>
        </authorList>
    </citation>
    <scope>NUCLEOTIDE SEQUENCE [LARGE SCALE GENOMIC DNA]</scope>
    <source>
        <strain evidence="8">DTO 134E9</strain>
    </source>
</reference>
<evidence type="ECO:0000256" key="4">
    <source>
        <dbReference type="SAM" id="SignalP"/>
    </source>
</evidence>
<evidence type="ECO:0000259" key="5">
    <source>
        <dbReference type="Pfam" id="PF03718"/>
    </source>
</evidence>
<dbReference type="InterPro" id="IPR023226">
    <property type="entry name" value="Glyco_hydro_49_N_dom"/>
</dbReference>
<dbReference type="InterPro" id="IPR011050">
    <property type="entry name" value="Pectin_lyase_fold/virulence"/>
</dbReference>
<evidence type="ECO:0000256" key="1">
    <source>
        <dbReference type="ARBA" id="ARBA00004613"/>
    </source>
</evidence>
<feature type="signal peptide" evidence="4">
    <location>
        <begin position="1"/>
        <end position="19"/>
    </location>
</feature>
<dbReference type="OrthoDB" id="406508at2759"/>
<evidence type="ECO:0008006" key="9">
    <source>
        <dbReference type="Google" id="ProtNLM"/>
    </source>
</evidence>
<dbReference type="Proteomes" id="UP000184383">
    <property type="component" value="Unassembled WGS sequence"/>
</dbReference>
<dbReference type="EMBL" id="KV878211">
    <property type="protein sequence ID" value="OJJ37816.1"/>
    <property type="molecule type" value="Genomic_DNA"/>
</dbReference>
<dbReference type="SUPFAM" id="SSF101596">
    <property type="entry name" value="Dextranase, N-terminal domain"/>
    <property type="match status" value="1"/>
</dbReference>